<dbReference type="AlphaFoldDB" id="A0A2S0VWC1"/>
<keyword evidence="1" id="KW-1133">Transmembrane helix</keyword>
<name>A0A2S0VWC1_9ALTE</name>
<keyword evidence="1" id="KW-0812">Transmembrane</keyword>
<organism evidence="2 3">
    <name type="scientific">Saccharobesus litoralis</name>
    <dbReference type="NCBI Taxonomy" id="2172099"/>
    <lineage>
        <taxon>Bacteria</taxon>
        <taxon>Pseudomonadati</taxon>
        <taxon>Pseudomonadota</taxon>
        <taxon>Gammaproteobacteria</taxon>
        <taxon>Alteromonadales</taxon>
        <taxon>Alteromonadaceae</taxon>
        <taxon>Saccharobesus</taxon>
    </lineage>
</organism>
<sequence>MEMETILLAIGIVLIIEGLGPFLFPNRWADYLAKMAKMPVRQLQQTGAMLLIIGCLFLWLS</sequence>
<dbReference type="Proteomes" id="UP000244441">
    <property type="component" value="Chromosome"/>
</dbReference>
<dbReference type="OrthoDB" id="9182237at2"/>
<feature type="transmembrane region" description="Helical" evidence="1">
    <location>
        <begin position="6"/>
        <end position="23"/>
    </location>
</feature>
<accession>A0A2S0VWC1</accession>
<reference evidence="2 3" key="1">
    <citation type="submission" date="2018-01" db="EMBL/GenBank/DDBJ databases">
        <title>Genome sequence of a Cantenovulum-like bacteria.</title>
        <authorList>
            <person name="Tan W.R."/>
            <person name="Lau N.-S."/>
            <person name="Go F."/>
            <person name="Amirul A.-A.A."/>
        </authorList>
    </citation>
    <scope>NUCLEOTIDE SEQUENCE [LARGE SCALE GENOMIC DNA]</scope>
    <source>
        <strain evidence="2 3">CCB-QB4</strain>
    </source>
</reference>
<dbReference type="PANTHER" id="PTHR38602:SF1">
    <property type="entry name" value="INNER MEMBRANE PROTEIN"/>
    <property type="match status" value="1"/>
</dbReference>
<dbReference type="EMBL" id="CP026604">
    <property type="protein sequence ID" value="AWB68508.1"/>
    <property type="molecule type" value="Genomic_DNA"/>
</dbReference>
<dbReference type="KEGG" id="cate:C2869_19815"/>
<dbReference type="InterPro" id="IPR019201">
    <property type="entry name" value="DUF2065"/>
</dbReference>
<keyword evidence="3" id="KW-1185">Reference proteome</keyword>
<keyword evidence="1" id="KW-0472">Membrane</keyword>
<evidence type="ECO:0000256" key="1">
    <source>
        <dbReference type="SAM" id="Phobius"/>
    </source>
</evidence>
<proteinExistence type="predicted"/>
<protein>
    <submittedName>
        <fullName evidence="2">DUF2065 domain-containing protein</fullName>
    </submittedName>
</protein>
<gene>
    <name evidence="2" type="ORF">C2869_19815</name>
</gene>
<dbReference type="Pfam" id="PF09838">
    <property type="entry name" value="DUF2065"/>
    <property type="match status" value="1"/>
</dbReference>
<evidence type="ECO:0000313" key="2">
    <source>
        <dbReference type="EMBL" id="AWB68508.1"/>
    </source>
</evidence>
<dbReference type="PANTHER" id="PTHR38602">
    <property type="entry name" value="INNER MEMBRANE PROTEIN-RELATED"/>
    <property type="match status" value="1"/>
</dbReference>
<feature type="transmembrane region" description="Helical" evidence="1">
    <location>
        <begin position="43"/>
        <end position="60"/>
    </location>
</feature>
<evidence type="ECO:0000313" key="3">
    <source>
        <dbReference type="Proteomes" id="UP000244441"/>
    </source>
</evidence>